<dbReference type="AlphaFoldDB" id="A0AAV2GIV5"/>
<reference evidence="1 2" key="1">
    <citation type="submission" date="2024-04" db="EMBL/GenBank/DDBJ databases">
        <authorList>
            <person name="Fracassetti M."/>
        </authorList>
    </citation>
    <scope>NUCLEOTIDE SEQUENCE [LARGE SCALE GENOMIC DNA]</scope>
</reference>
<accession>A0AAV2GIV5</accession>
<dbReference type="Proteomes" id="UP001497516">
    <property type="component" value="Chromosome 8"/>
</dbReference>
<proteinExistence type="predicted"/>
<name>A0AAV2GIV5_9ROSI</name>
<sequence>MVFAHHIINDKSSLAHNSIHVNSLFEHHFVLGLEPEISFFGRHGSSLLLGKEQWHVDAVVSLLLLPFVKAAVDRPMAFRGVGQAYGRRKWETRTK</sequence>
<dbReference type="EMBL" id="OZ034821">
    <property type="protein sequence ID" value="CAL1409385.1"/>
    <property type="molecule type" value="Genomic_DNA"/>
</dbReference>
<gene>
    <name evidence="1" type="ORF">LTRI10_LOCUS48889</name>
</gene>
<keyword evidence="2" id="KW-1185">Reference proteome</keyword>
<organism evidence="1 2">
    <name type="scientific">Linum trigynum</name>
    <dbReference type="NCBI Taxonomy" id="586398"/>
    <lineage>
        <taxon>Eukaryota</taxon>
        <taxon>Viridiplantae</taxon>
        <taxon>Streptophyta</taxon>
        <taxon>Embryophyta</taxon>
        <taxon>Tracheophyta</taxon>
        <taxon>Spermatophyta</taxon>
        <taxon>Magnoliopsida</taxon>
        <taxon>eudicotyledons</taxon>
        <taxon>Gunneridae</taxon>
        <taxon>Pentapetalae</taxon>
        <taxon>rosids</taxon>
        <taxon>fabids</taxon>
        <taxon>Malpighiales</taxon>
        <taxon>Linaceae</taxon>
        <taxon>Linum</taxon>
    </lineage>
</organism>
<protein>
    <submittedName>
        <fullName evidence="1">Uncharacterized protein</fullName>
    </submittedName>
</protein>
<evidence type="ECO:0000313" key="2">
    <source>
        <dbReference type="Proteomes" id="UP001497516"/>
    </source>
</evidence>
<evidence type="ECO:0000313" key="1">
    <source>
        <dbReference type="EMBL" id="CAL1409385.1"/>
    </source>
</evidence>